<feature type="compositionally biased region" description="Low complexity" evidence="6">
    <location>
        <begin position="390"/>
        <end position="399"/>
    </location>
</feature>
<name>A0A672JAD4_SALFA</name>
<evidence type="ECO:0000259" key="7">
    <source>
        <dbReference type="PROSITE" id="PS50089"/>
    </source>
</evidence>
<evidence type="ECO:0000313" key="9">
    <source>
        <dbReference type="Ensembl" id="ENSSFAP00005050234.1"/>
    </source>
</evidence>
<dbReference type="OrthoDB" id="6105938at2759"/>
<feature type="domain" description="B box-type" evidence="8">
    <location>
        <begin position="153"/>
        <end position="193"/>
    </location>
</feature>
<dbReference type="InterPro" id="IPR058030">
    <property type="entry name" value="TRIM8/14/16/25/29/45/65_CC"/>
</dbReference>
<dbReference type="PROSITE" id="PS50089">
    <property type="entry name" value="ZF_RING_2"/>
    <property type="match status" value="1"/>
</dbReference>
<dbReference type="Pfam" id="PF15227">
    <property type="entry name" value="zf-C3HC4_4"/>
    <property type="match status" value="1"/>
</dbReference>
<sequence length="453" mass="50103">MAQEAGVVLDRDHFNCSICLDTLRGPVTIPCGHSYCSGCIQNYWDQDDFLGVFVCPQCRQSFSPRPPLARNTVLADVVDRFKRTGLQEAAASDAGPALAQAGDVECDVCAGSKNKAVRSCLVCLASYCELHVQPHYESAAFKKHKLVAASRRLQDALCPRHDKLLEVYCRTDRRCICYLCLTDEHKGHDTVLAEEETQHKQRKLGDMKQSSQLRTQQLEKDAQELRQAIFSLMRSSRTVAEESDAIFTELIRSLELKRFEVRELISAQEKAAVGEAERLLEKVQKEIGELKRTEAELDELSRTEDPVQFLQNFQALHDPPPPSASPAVNSYQKLTFSPVITAVADFKALLQEVCQGGFVCIYERVRDVAIVDPQREEGQSDMALGGAGGAAEHSAAATASPPVGLDQSPVNPLNPFLSPAASAPTFAFQPLGFKLSSGSRQRHVQRRAHPRRK</sequence>
<keyword evidence="1" id="KW-0479">Metal-binding</keyword>
<feature type="domain" description="RING-type" evidence="7">
    <location>
        <begin position="16"/>
        <end position="59"/>
    </location>
</feature>
<evidence type="ECO:0000256" key="1">
    <source>
        <dbReference type="ARBA" id="ARBA00022723"/>
    </source>
</evidence>
<dbReference type="Gene3D" id="3.30.160.60">
    <property type="entry name" value="Classic Zinc Finger"/>
    <property type="match status" value="1"/>
</dbReference>
<dbReference type="PROSITE" id="PS50119">
    <property type="entry name" value="ZF_BBOX"/>
    <property type="match status" value="1"/>
</dbReference>
<dbReference type="InterPro" id="IPR013083">
    <property type="entry name" value="Znf_RING/FYVE/PHD"/>
</dbReference>
<accession>A0A672JAD4</accession>
<evidence type="ECO:0000256" key="6">
    <source>
        <dbReference type="SAM" id="MobiDB-lite"/>
    </source>
</evidence>
<evidence type="ECO:0000259" key="8">
    <source>
        <dbReference type="PROSITE" id="PS50119"/>
    </source>
</evidence>
<gene>
    <name evidence="9" type="primary">LOC115405071</name>
</gene>
<dbReference type="RefSeq" id="XP_029970371.1">
    <property type="nucleotide sequence ID" value="XM_030114511.1"/>
</dbReference>
<dbReference type="GeneID" id="115405071"/>
<dbReference type="Pfam" id="PF25600">
    <property type="entry name" value="TRIM_CC"/>
    <property type="match status" value="1"/>
</dbReference>
<evidence type="ECO:0000256" key="4">
    <source>
        <dbReference type="PROSITE-ProRule" id="PRU00024"/>
    </source>
</evidence>
<feature type="region of interest" description="Disordered" evidence="6">
    <location>
        <begin position="377"/>
        <end position="411"/>
    </location>
</feature>
<dbReference type="InterPro" id="IPR000315">
    <property type="entry name" value="Znf_B-box"/>
</dbReference>
<evidence type="ECO:0000256" key="3">
    <source>
        <dbReference type="ARBA" id="ARBA00022833"/>
    </source>
</evidence>
<keyword evidence="5" id="KW-0175">Coiled coil</keyword>
<evidence type="ECO:0000256" key="5">
    <source>
        <dbReference type="SAM" id="Coils"/>
    </source>
</evidence>
<dbReference type="Gene3D" id="4.10.830.40">
    <property type="match status" value="1"/>
</dbReference>
<dbReference type="AlphaFoldDB" id="A0A672JAD4"/>
<dbReference type="GO" id="GO:0008270">
    <property type="term" value="F:zinc ion binding"/>
    <property type="evidence" value="ECO:0007669"/>
    <property type="project" value="UniProtKB-KW"/>
</dbReference>
<keyword evidence="2 4" id="KW-0863">Zinc-finger</keyword>
<dbReference type="PANTHER" id="PTHR25465:SF75">
    <property type="entry name" value="E3 UBIQUITIN_ISG15 LIGASE TRIM25-RELATED"/>
    <property type="match status" value="1"/>
</dbReference>
<reference evidence="9" key="1">
    <citation type="submission" date="2019-06" db="EMBL/GenBank/DDBJ databases">
        <authorList>
            <consortium name="Wellcome Sanger Institute Data Sharing"/>
        </authorList>
    </citation>
    <scope>NUCLEOTIDE SEQUENCE [LARGE SCALE GENOMIC DNA]</scope>
</reference>
<dbReference type="OMA" id="GSRHKHP"/>
<organism evidence="9 10">
    <name type="scientific">Salarias fasciatus</name>
    <name type="common">Jewelled blenny</name>
    <name type="synonym">Blennius fasciatus</name>
    <dbReference type="NCBI Taxonomy" id="181472"/>
    <lineage>
        <taxon>Eukaryota</taxon>
        <taxon>Metazoa</taxon>
        <taxon>Chordata</taxon>
        <taxon>Craniata</taxon>
        <taxon>Vertebrata</taxon>
        <taxon>Euteleostomi</taxon>
        <taxon>Actinopterygii</taxon>
        <taxon>Neopterygii</taxon>
        <taxon>Teleostei</taxon>
        <taxon>Neoteleostei</taxon>
        <taxon>Acanthomorphata</taxon>
        <taxon>Ovalentaria</taxon>
        <taxon>Blenniimorphae</taxon>
        <taxon>Blenniiformes</taxon>
        <taxon>Blennioidei</taxon>
        <taxon>Blenniidae</taxon>
        <taxon>Salariinae</taxon>
        <taxon>Salarias</taxon>
    </lineage>
</organism>
<dbReference type="Proteomes" id="UP000472267">
    <property type="component" value="Chromosome 18"/>
</dbReference>
<dbReference type="SMART" id="SM00184">
    <property type="entry name" value="RING"/>
    <property type="match status" value="1"/>
</dbReference>
<dbReference type="PROSITE" id="PS00518">
    <property type="entry name" value="ZF_RING_1"/>
    <property type="match status" value="1"/>
</dbReference>
<dbReference type="Ensembl" id="ENSSFAT00005051865.1">
    <property type="protein sequence ID" value="ENSSFAP00005050234.1"/>
    <property type="gene ID" value="ENSSFAG00005024242.1"/>
</dbReference>
<reference evidence="9" key="3">
    <citation type="submission" date="2025-09" db="UniProtKB">
        <authorList>
            <consortium name="Ensembl"/>
        </authorList>
    </citation>
    <scope>IDENTIFICATION</scope>
</reference>
<dbReference type="SMART" id="SM00336">
    <property type="entry name" value="BBOX"/>
    <property type="match status" value="1"/>
</dbReference>
<proteinExistence type="predicted"/>
<dbReference type="InterPro" id="IPR051051">
    <property type="entry name" value="E3_ubiq-ligase_TRIM/RNF"/>
</dbReference>
<dbReference type="InterPro" id="IPR001841">
    <property type="entry name" value="Znf_RING"/>
</dbReference>
<evidence type="ECO:0000313" key="10">
    <source>
        <dbReference type="Proteomes" id="UP000472267"/>
    </source>
</evidence>
<dbReference type="CDD" id="cd19769">
    <property type="entry name" value="Bbox2_TRIM16-like"/>
    <property type="match status" value="1"/>
</dbReference>
<dbReference type="Pfam" id="PF00643">
    <property type="entry name" value="zf-B_box"/>
    <property type="match status" value="1"/>
</dbReference>
<dbReference type="InParanoid" id="A0A672JAD4"/>
<dbReference type="PANTHER" id="PTHR25465">
    <property type="entry name" value="B-BOX DOMAIN CONTAINING"/>
    <property type="match status" value="1"/>
</dbReference>
<evidence type="ECO:0000256" key="2">
    <source>
        <dbReference type="ARBA" id="ARBA00022771"/>
    </source>
</evidence>
<dbReference type="SUPFAM" id="SSF57845">
    <property type="entry name" value="B-box zinc-binding domain"/>
    <property type="match status" value="1"/>
</dbReference>
<dbReference type="Gene3D" id="3.30.40.10">
    <property type="entry name" value="Zinc/RING finger domain, C3HC4 (zinc finger)"/>
    <property type="match status" value="1"/>
</dbReference>
<keyword evidence="3" id="KW-0862">Zinc</keyword>
<dbReference type="InterPro" id="IPR017907">
    <property type="entry name" value="Znf_RING_CS"/>
</dbReference>
<feature type="coiled-coil region" evidence="5">
    <location>
        <begin position="266"/>
        <end position="303"/>
    </location>
</feature>
<reference evidence="9" key="2">
    <citation type="submission" date="2025-08" db="UniProtKB">
        <authorList>
            <consortium name="Ensembl"/>
        </authorList>
    </citation>
    <scope>IDENTIFICATION</scope>
</reference>
<protein>
    <submittedName>
        <fullName evidence="9">Tripartite motif-containing protein 29-like</fullName>
    </submittedName>
</protein>
<dbReference type="SUPFAM" id="SSF57850">
    <property type="entry name" value="RING/U-box"/>
    <property type="match status" value="1"/>
</dbReference>
<keyword evidence="10" id="KW-1185">Reference proteome</keyword>